<organism evidence="5 6">
    <name type="scientific">Mucilaginibacter psychrotolerans</name>
    <dbReference type="NCBI Taxonomy" id="1524096"/>
    <lineage>
        <taxon>Bacteria</taxon>
        <taxon>Pseudomonadati</taxon>
        <taxon>Bacteroidota</taxon>
        <taxon>Sphingobacteriia</taxon>
        <taxon>Sphingobacteriales</taxon>
        <taxon>Sphingobacteriaceae</taxon>
        <taxon>Mucilaginibacter</taxon>
    </lineage>
</organism>
<dbReference type="PANTHER" id="PTHR10159:SF519">
    <property type="entry name" value="DUAL SPECIFICITY PROTEIN PHOSPHATASE MPK3"/>
    <property type="match status" value="1"/>
</dbReference>
<evidence type="ECO:0000313" key="6">
    <source>
        <dbReference type="Proteomes" id="UP000297540"/>
    </source>
</evidence>
<reference evidence="5 6" key="1">
    <citation type="journal article" date="2017" name="Int. J. Syst. Evol. Microbiol.">
        <title>Mucilaginibacterpsychrotolerans sp. nov., isolated from peatlands.</title>
        <authorList>
            <person name="Deng Y."/>
            <person name="Shen L."/>
            <person name="Xu B."/>
            <person name="Liu Y."/>
            <person name="Gu Z."/>
            <person name="Liu H."/>
            <person name="Zhou Y."/>
        </authorList>
    </citation>
    <scope>NUCLEOTIDE SEQUENCE [LARGE SCALE GENOMIC DNA]</scope>
    <source>
        <strain evidence="5 6">NH7-4</strain>
    </source>
</reference>
<protein>
    <submittedName>
        <fullName evidence="5">Protein phosphatase</fullName>
    </submittedName>
</protein>
<evidence type="ECO:0000256" key="2">
    <source>
        <dbReference type="ARBA" id="ARBA00022912"/>
    </source>
</evidence>
<evidence type="ECO:0000259" key="3">
    <source>
        <dbReference type="PROSITE" id="PS50054"/>
    </source>
</evidence>
<dbReference type="OrthoDB" id="9806482at2"/>
<evidence type="ECO:0000313" key="5">
    <source>
        <dbReference type="EMBL" id="TFF35649.1"/>
    </source>
</evidence>
<dbReference type="PANTHER" id="PTHR10159">
    <property type="entry name" value="DUAL SPECIFICITY PROTEIN PHOSPHATASE"/>
    <property type="match status" value="1"/>
</dbReference>
<dbReference type="InterPro" id="IPR000340">
    <property type="entry name" value="Dual-sp_phosphatase_cat-dom"/>
</dbReference>
<feature type="domain" description="Tyrosine specific protein phosphatases" evidence="4">
    <location>
        <begin position="97"/>
        <end position="164"/>
    </location>
</feature>
<dbReference type="EMBL" id="SOZE01000020">
    <property type="protein sequence ID" value="TFF35649.1"/>
    <property type="molecule type" value="Genomic_DNA"/>
</dbReference>
<dbReference type="GO" id="GO:0004721">
    <property type="term" value="F:phosphoprotein phosphatase activity"/>
    <property type="evidence" value="ECO:0007669"/>
    <property type="project" value="UniProtKB-KW"/>
</dbReference>
<evidence type="ECO:0000256" key="1">
    <source>
        <dbReference type="ARBA" id="ARBA00022801"/>
    </source>
</evidence>
<dbReference type="SUPFAM" id="SSF52799">
    <property type="entry name" value="(Phosphotyrosine protein) phosphatases II"/>
    <property type="match status" value="1"/>
</dbReference>
<proteinExistence type="predicted"/>
<comment type="caution">
    <text evidence="5">The sequence shown here is derived from an EMBL/GenBank/DDBJ whole genome shotgun (WGS) entry which is preliminary data.</text>
</comment>
<keyword evidence="6" id="KW-1185">Reference proteome</keyword>
<dbReference type="RefSeq" id="WP_133233201.1">
    <property type="nucleotide sequence ID" value="NZ_SOZE01000020.1"/>
</dbReference>
<dbReference type="InterPro" id="IPR000387">
    <property type="entry name" value="Tyr_Pase_dom"/>
</dbReference>
<dbReference type="PROSITE" id="PS50054">
    <property type="entry name" value="TYR_PHOSPHATASE_DUAL"/>
    <property type="match status" value="1"/>
</dbReference>
<accession>A0A4Y8S9E8</accession>
<keyword evidence="1" id="KW-0378">Hydrolase</keyword>
<dbReference type="InterPro" id="IPR029021">
    <property type="entry name" value="Prot-tyrosine_phosphatase-like"/>
</dbReference>
<dbReference type="Pfam" id="PF00782">
    <property type="entry name" value="DSPc"/>
    <property type="match status" value="1"/>
</dbReference>
<evidence type="ECO:0000259" key="4">
    <source>
        <dbReference type="PROSITE" id="PS50056"/>
    </source>
</evidence>
<dbReference type="SMART" id="SM00195">
    <property type="entry name" value="DSPc"/>
    <property type="match status" value="1"/>
</dbReference>
<dbReference type="PROSITE" id="PS50056">
    <property type="entry name" value="TYR_PHOSPHATASE_2"/>
    <property type="match status" value="1"/>
</dbReference>
<gene>
    <name evidence="5" type="ORF">E2R66_18245</name>
</gene>
<keyword evidence="2" id="KW-0904">Protein phosphatase</keyword>
<dbReference type="Gene3D" id="3.90.190.10">
    <property type="entry name" value="Protein tyrosine phosphatase superfamily"/>
    <property type="match status" value="1"/>
</dbReference>
<dbReference type="Proteomes" id="UP000297540">
    <property type="component" value="Unassembled WGS sequence"/>
</dbReference>
<dbReference type="InterPro" id="IPR020422">
    <property type="entry name" value="TYR_PHOSPHATASE_DUAL_dom"/>
</dbReference>
<dbReference type="AlphaFoldDB" id="A0A4Y8S9E8"/>
<feature type="domain" description="Tyrosine-protein phosphatase" evidence="3">
    <location>
        <begin position="34"/>
        <end position="175"/>
    </location>
</feature>
<dbReference type="CDD" id="cd14498">
    <property type="entry name" value="DSP"/>
    <property type="match status" value="1"/>
</dbReference>
<name>A0A4Y8S9E8_9SPHI</name>
<sequence>MYHIIKSWWLVIYIFMQKMLDILHRYIYGLPNIKKSQITAHLYLGSQYNLIGLKKLKALGVTAIVNMREHRVYSKAKYAHIKYLHLPTVDNTPPTMDILLKGANFIETEINMGGTVYVHCRQGLGRGPTMAIAYLIKAGATYYDAFNTVKRVRPFIDPRPTQIAQLKHLEIICHTNPKNSTI</sequence>
<dbReference type="FunFam" id="3.90.190.10:FF:000157">
    <property type="entry name" value="Protein-tyrosine phosphatase"/>
    <property type="match status" value="1"/>
</dbReference>